<gene>
    <name evidence="5" type="ORF">G5A70_00605</name>
</gene>
<protein>
    <recommendedName>
        <fullName evidence="4">Ribonucleoside-diphosphate reductase subunit beta</fullName>
        <ecNumber evidence="4">1.17.4.1</ecNumber>
    </recommendedName>
</protein>
<dbReference type="SUPFAM" id="SSF47240">
    <property type="entry name" value="Ferritin-like"/>
    <property type="match status" value="1"/>
</dbReference>
<dbReference type="Proteomes" id="UP000822142">
    <property type="component" value="Unassembled WGS sequence"/>
</dbReference>
<keyword evidence="4 5" id="KW-0560">Oxidoreductase</keyword>
<evidence type="ECO:0000256" key="2">
    <source>
        <dbReference type="ARBA" id="ARBA00011209"/>
    </source>
</evidence>
<comment type="cofactor">
    <cofactor evidence="4">
        <name>Fe cation</name>
        <dbReference type="ChEBI" id="CHEBI:24875"/>
    </cofactor>
    <text evidence="4">Binds 2 iron ions per subunit.</text>
</comment>
<dbReference type="PANTHER" id="PTHR23409">
    <property type="entry name" value="RIBONUCLEOSIDE-DIPHOSPHATE REDUCTASE SMALL CHAIN"/>
    <property type="match status" value="1"/>
</dbReference>
<dbReference type="InterPro" id="IPR000358">
    <property type="entry name" value="RNR_small_fam"/>
</dbReference>
<dbReference type="InterPro" id="IPR033909">
    <property type="entry name" value="RNR_small"/>
</dbReference>
<dbReference type="InterPro" id="IPR012348">
    <property type="entry name" value="RNR-like"/>
</dbReference>
<keyword evidence="4" id="KW-0479">Metal-binding</keyword>
<evidence type="ECO:0000256" key="4">
    <source>
        <dbReference type="PIRNR" id="PIRNR000355"/>
    </source>
</evidence>
<dbReference type="Pfam" id="PF00268">
    <property type="entry name" value="Ribonuc_red_sm"/>
    <property type="match status" value="1"/>
</dbReference>
<comment type="catalytic activity">
    <reaction evidence="3 4">
        <text>a 2'-deoxyribonucleoside 5'-diphosphate + [thioredoxin]-disulfide + H2O = a ribonucleoside 5'-diphosphate + [thioredoxin]-dithiol</text>
        <dbReference type="Rhea" id="RHEA:23252"/>
        <dbReference type="Rhea" id="RHEA-COMP:10698"/>
        <dbReference type="Rhea" id="RHEA-COMP:10700"/>
        <dbReference type="ChEBI" id="CHEBI:15377"/>
        <dbReference type="ChEBI" id="CHEBI:29950"/>
        <dbReference type="ChEBI" id="CHEBI:50058"/>
        <dbReference type="ChEBI" id="CHEBI:57930"/>
        <dbReference type="ChEBI" id="CHEBI:73316"/>
        <dbReference type="EC" id="1.17.4.1"/>
    </reaction>
</comment>
<sequence>MIKLTKKPLFNPQGDTEVRLRRMIGGNTTNLNDFTQMRYTWVSDWYRQAMNNFWIPEEINLSQDKKDYPGLSKKERQAYDKILSFLVFLDSIQSANLPCISEYVTANEINLCLSIQAFQECVHSQSYSYMLDTICSPEKRNEILYQWKSDAHLLERNTFIGNLYNEFQEKQDAQTLLKVMMANYILEGVYFYSGFLFFYNLSRNGKMPGCAQEIRYINRDENTHLWLFRNMILELKKEEPQLFTEENVQMLREMMKEGVRQEMQWGRYVIGEDIPGLSEEMLTSYIKYLGNLRMTGIGLEILYPGYEEEPESMKWVSRYSNANMVKTDFFEAKSTAYAKSTALLDDL</sequence>
<organism evidence="5 6">
    <name type="scientific">Blautia hansenii</name>
    <name type="common">Ruminococcus hansenii</name>
    <dbReference type="NCBI Taxonomy" id="1322"/>
    <lineage>
        <taxon>Bacteria</taxon>
        <taxon>Bacillati</taxon>
        <taxon>Bacillota</taxon>
        <taxon>Clostridia</taxon>
        <taxon>Lachnospirales</taxon>
        <taxon>Lachnospiraceae</taxon>
        <taxon>Blautia</taxon>
    </lineage>
</organism>
<comment type="subunit">
    <text evidence="2">Tetramer of two alpha and two beta subunits.</text>
</comment>
<proteinExistence type="inferred from homology"/>
<reference evidence="5 6" key="1">
    <citation type="journal article" date="2020" name="Cell Host Microbe">
        <title>Functional and Genomic Variation between Human-Derived Isolates of Lachnospiraceae Reveals Inter- and Intra-Species Diversity.</title>
        <authorList>
            <person name="Sorbara M.T."/>
            <person name="Littmann E.R."/>
            <person name="Fontana E."/>
            <person name="Moody T.U."/>
            <person name="Kohout C.E."/>
            <person name="Gjonbalaj M."/>
            <person name="Eaton V."/>
            <person name="Seok R."/>
            <person name="Leiner I.M."/>
            <person name="Pamer E.G."/>
        </authorList>
    </citation>
    <scope>NUCLEOTIDE SEQUENCE [LARGE SCALE GENOMIC DNA]</scope>
    <source>
        <strain evidence="5 6">MSK.15.26</strain>
    </source>
</reference>
<keyword evidence="6" id="KW-1185">Reference proteome</keyword>
<dbReference type="PROSITE" id="PS00368">
    <property type="entry name" value="RIBORED_SMALL"/>
    <property type="match status" value="1"/>
</dbReference>
<accession>A0ABX2I2N6</accession>
<evidence type="ECO:0000313" key="6">
    <source>
        <dbReference type="Proteomes" id="UP000822142"/>
    </source>
</evidence>
<dbReference type="PANTHER" id="PTHR23409:SF18">
    <property type="entry name" value="RIBONUCLEOSIDE-DIPHOSPHATE REDUCTASE SUBUNIT M2"/>
    <property type="match status" value="1"/>
</dbReference>
<dbReference type="InterPro" id="IPR009078">
    <property type="entry name" value="Ferritin-like_SF"/>
</dbReference>
<comment type="function">
    <text evidence="4">Provides the precursors necessary for DNA synthesis. Catalyzes the biosynthesis of deoxyribonucleotides from the corresponding ribonucleotides.</text>
</comment>
<keyword evidence="4" id="KW-0408">Iron</keyword>
<comment type="caution">
    <text evidence="5">The sequence shown here is derived from an EMBL/GenBank/DDBJ whole genome shotgun (WGS) entry which is preliminary data.</text>
</comment>
<dbReference type="Gene3D" id="1.10.620.20">
    <property type="entry name" value="Ribonucleotide Reductase, subunit A"/>
    <property type="match status" value="1"/>
</dbReference>
<comment type="similarity">
    <text evidence="1 4">Belongs to the ribonucleoside diphosphate reductase small chain family.</text>
</comment>
<dbReference type="PIRSF" id="PIRSF000355">
    <property type="entry name" value="NrdB"/>
    <property type="match status" value="1"/>
</dbReference>
<evidence type="ECO:0000256" key="3">
    <source>
        <dbReference type="ARBA" id="ARBA00047754"/>
    </source>
</evidence>
<dbReference type="InterPro" id="IPR030475">
    <property type="entry name" value="RNR_small_AS"/>
</dbReference>
<dbReference type="NCBIfam" id="NF007184">
    <property type="entry name" value="PRK09614.1-3"/>
    <property type="match status" value="1"/>
</dbReference>
<keyword evidence="4" id="KW-0215">Deoxyribonucleotide synthesis</keyword>
<dbReference type="RefSeq" id="WP_173747187.1">
    <property type="nucleotide sequence ID" value="NZ_JAAITA010000001.1"/>
</dbReference>
<dbReference type="EMBL" id="JAAITA010000001">
    <property type="protein sequence ID" value="NSJ84708.1"/>
    <property type="molecule type" value="Genomic_DNA"/>
</dbReference>
<evidence type="ECO:0000256" key="1">
    <source>
        <dbReference type="ARBA" id="ARBA00009303"/>
    </source>
</evidence>
<name>A0ABX2I2N6_BLAHA</name>
<dbReference type="EC" id="1.17.4.1" evidence="4"/>
<dbReference type="GO" id="GO:0004748">
    <property type="term" value="F:ribonucleoside-diphosphate reductase activity, thioredoxin disulfide as acceptor"/>
    <property type="evidence" value="ECO:0007669"/>
    <property type="project" value="UniProtKB-EC"/>
</dbReference>
<dbReference type="CDD" id="cd01049">
    <property type="entry name" value="RNRR2"/>
    <property type="match status" value="1"/>
</dbReference>
<evidence type="ECO:0000313" key="5">
    <source>
        <dbReference type="EMBL" id="NSJ84708.1"/>
    </source>
</evidence>